<evidence type="ECO:0000313" key="2">
    <source>
        <dbReference type="Proteomes" id="UP000005239"/>
    </source>
</evidence>
<organism evidence="1 2">
    <name type="scientific">Pristionchus pacificus</name>
    <name type="common">Parasitic nematode worm</name>
    <dbReference type="NCBI Taxonomy" id="54126"/>
    <lineage>
        <taxon>Eukaryota</taxon>
        <taxon>Metazoa</taxon>
        <taxon>Ecdysozoa</taxon>
        <taxon>Nematoda</taxon>
        <taxon>Chromadorea</taxon>
        <taxon>Rhabditida</taxon>
        <taxon>Rhabditina</taxon>
        <taxon>Diplogasteromorpha</taxon>
        <taxon>Diplogasteroidea</taxon>
        <taxon>Neodiplogasteridae</taxon>
        <taxon>Pristionchus</taxon>
    </lineage>
</organism>
<proteinExistence type="predicted"/>
<evidence type="ECO:0000313" key="1">
    <source>
        <dbReference type="EnsemblMetazoa" id="PPA34348.1"/>
    </source>
</evidence>
<dbReference type="Proteomes" id="UP000005239">
    <property type="component" value="Unassembled WGS sequence"/>
</dbReference>
<reference evidence="1" key="2">
    <citation type="submission" date="2022-06" db="UniProtKB">
        <authorList>
            <consortium name="EnsemblMetazoa"/>
        </authorList>
    </citation>
    <scope>IDENTIFICATION</scope>
    <source>
        <strain evidence="1">PS312</strain>
    </source>
</reference>
<sequence length="140" mass="16210">MSKTALIFLILGLFVSSVDCCPYARHKKRDVSDIRSKLTIYAANLTLMTTKIRFTLKDNDVEKTWSNYINTFDEVCPLTHVQEQYVHLCFKKLAVLKNIALPNVVTFPDAARHRDNILEVELLNDEDTILFSFLIHTFEE</sequence>
<accession>A0A8R1UMW2</accession>
<reference evidence="2" key="1">
    <citation type="journal article" date="2008" name="Nat. Genet.">
        <title>The Pristionchus pacificus genome provides a unique perspective on nematode lifestyle and parasitism.</title>
        <authorList>
            <person name="Dieterich C."/>
            <person name="Clifton S.W."/>
            <person name="Schuster L.N."/>
            <person name="Chinwalla A."/>
            <person name="Delehaunty K."/>
            <person name="Dinkelacker I."/>
            <person name="Fulton L."/>
            <person name="Fulton R."/>
            <person name="Godfrey J."/>
            <person name="Minx P."/>
            <person name="Mitreva M."/>
            <person name="Roeseler W."/>
            <person name="Tian H."/>
            <person name="Witte H."/>
            <person name="Yang S.P."/>
            <person name="Wilson R.K."/>
            <person name="Sommer R.J."/>
        </authorList>
    </citation>
    <scope>NUCLEOTIDE SEQUENCE [LARGE SCALE GENOMIC DNA]</scope>
    <source>
        <strain evidence="2">PS312</strain>
    </source>
</reference>
<accession>A0A2A6C0K4</accession>
<gene>
    <name evidence="1" type="primary">WBGene00272717</name>
</gene>
<dbReference type="EnsemblMetazoa" id="PPA34348.1">
    <property type="protein sequence ID" value="PPA34348.1"/>
    <property type="gene ID" value="WBGene00272717"/>
</dbReference>
<name>A0A2A6C0K4_PRIPA</name>
<keyword evidence="2" id="KW-1185">Reference proteome</keyword>
<dbReference type="AlphaFoldDB" id="A0A2A6C0K4"/>
<protein>
    <submittedName>
        <fullName evidence="1">Uncharacterized protein</fullName>
    </submittedName>
</protein>